<keyword evidence="2" id="KW-1185">Reference proteome</keyword>
<comment type="caution">
    <text evidence="1">The sequence shown here is derived from an EMBL/GenBank/DDBJ whole genome shotgun (WGS) entry which is preliminary data.</text>
</comment>
<evidence type="ECO:0000313" key="2">
    <source>
        <dbReference type="Proteomes" id="UP000471465"/>
    </source>
</evidence>
<organism evidence="1 2">
    <name type="scientific">Psychrobacter nivimaris</name>
    <dbReference type="NCBI Taxonomy" id="281738"/>
    <lineage>
        <taxon>Bacteria</taxon>
        <taxon>Pseudomonadati</taxon>
        <taxon>Pseudomonadota</taxon>
        <taxon>Gammaproteobacteria</taxon>
        <taxon>Moraxellales</taxon>
        <taxon>Moraxellaceae</taxon>
        <taxon>Psychrobacter</taxon>
    </lineage>
</organism>
<proteinExistence type="predicted"/>
<name>A0A6N7C2K7_9GAMM</name>
<dbReference type="Proteomes" id="UP000471465">
    <property type="component" value="Unassembled WGS sequence"/>
</dbReference>
<dbReference type="EMBL" id="VZIZ01000007">
    <property type="protein sequence ID" value="KAF0569572.1"/>
    <property type="molecule type" value="Genomic_DNA"/>
</dbReference>
<dbReference type="AlphaFoldDB" id="A0A6N7C2K7"/>
<accession>A0A6N7C2K7</accession>
<reference evidence="1 2" key="1">
    <citation type="submission" date="2019-09" db="EMBL/GenBank/DDBJ databases">
        <title>Draft genome sequence of Psychrobacter nivimaris LAMA 639, in search for biotechnological relevant genes.</title>
        <authorList>
            <person name="Lima A.O.S."/>
            <person name="Staloch B.E.K."/>
            <person name="Freitas R.C."/>
            <person name="Niero H."/>
            <person name="Silva M.A.C."/>
        </authorList>
    </citation>
    <scope>NUCLEOTIDE SEQUENCE [LARGE SCALE GENOMIC DNA]</scope>
    <source>
        <strain evidence="1 2">LAMA 639</strain>
    </source>
</reference>
<dbReference type="RefSeq" id="WP_160021245.1">
    <property type="nucleotide sequence ID" value="NZ_VZIZ01000007.1"/>
</dbReference>
<evidence type="ECO:0000313" key="1">
    <source>
        <dbReference type="EMBL" id="KAF0569572.1"/>
    </source>
</evidence>
<gene>
    <name evidence="1" type="ORF">FQV37_2598</name>
</gene>
<protein>
    <submittedName>
        <fullName evidence="1">Uncharacterized protein</fullName>
    </submittedName>
</protein>
<sequence length="86" mass="9762">MSDKLFVIKKPGVYWRPDSCGYTNNRIEAGFYTEDEAKEVCDDPRSGCTYKPVAELFESKAEIDAIIANLETIKEQMRLHASEVAK</sequence>